<accession>A0A915HZB7</accession>
<reference evidence="2" key="1">
    <citation type="submission" date="2022-11" db="UniProtKB">
        <authorList>
            <consortium name="WormBaseParasite"/>
        </authorList>
    </citation>
    <scope>IDENTIFICATION</scope>
</reference>
<proteinExistence type="predicted"/>
<dbReference type="AlphaFoldDB" id="A0A915HZB7"/>
<sequence>MRKPALKGFVTIIDEFEIFGYDRHQYMPRRSTNQYYCTYTSQFPNQICIINWKTWLMIYRQVFYSVFAVKIGSHETSSSAGD</sequence>
<name>A0A915HZB7_ROMCU</name>
<dbReference type="WBParaSite" id="nRc.2.0.1.t06783-RA">
    <property type="protein sequence ID" value="nRc.2.0.1.t06783-RA"/>
    <property type="gene ID" value="nRc.2.0.1.g06783"/>
</dbReference>
<keyword evidence="1" id="KW-1185">Reference proteome</keyword>
<protein>
    <submittedName>
        <fullName evidence="2">Uncharacterized protein</fullName>
    </submittedName>
</protein>
<organism evidence="1 2">
    <name type="scientific">Romanomermis culicivorax</name>
    <name type="common">Nematode worm</name>
    <dbReference type="NCBI Taxonomy" id="13658"/>
    <lineage>
        <taxon>Eukaryota</taxon>
        <taxon>Metazoa</taxon>
        <taxon>Ecdysozoa</taxon>
        <taxon>Nematoda</taxon>
        <taxon>Enoplea</taxon>
        <taxon>Dorylaimia</taxon>
        <taxon>Mermithida</taxon>
        <taxon>Mermithoidea</taxon>
        <taxon>Mermithidae</taxon>
        <taxon>Romanomermis</taxon>
    </lineage>
</organism>
<evidence type="ECO:0000313" key="1">
    <source>
        <dbReference type="Proteomes" id="UP000887565"/>
    </source>
</evidence>
<dbReference type="Proteomes" id="UP000887565">
    <property type="component" value="Unplaced"/>
</dbReference>
<evidence type="ECO:0000313" key="2">
    <source>
        <dbReference type="WBParaSite" id="nRc.2.0.1.t06783-RA"/>
    </source>
</evidence>